<dbReference type="EMBL" id="JAWPEI010000007">
    <property type="protein sequence ID" value="KAK4722339.1"/>
    <property type="molecule type" value="Genomic_DNA"/>
</dbReference>
<evidence type="ECO:0000256" key="3">
    <source>
        <dbReference type="ARBA" id="ARBA00022448"/>
    </source>
</evidence>
<evidence type="ECO:0000256" key="9">
    <source>
        <dbReference type="ARBA" id="ARBA00023136"/>
    </source>
</evidence>
<keyword evidence="6" id="KW-0653">Protein transport</keyword>
<dbReference type="GO" id="GO:0005742">
    <property type="term" value="C:mitochondrial outer membrane translocase complex"/>
    <property type="evidence" value="ECO:0007669"/>
    <property type="project" value="InterPro"/>
</dbReference>
<evidence type="ECO:0000256" key="5">
    <source>
        <dbReference type="ARBA" id="ARBA00022787"/>
    </source>
</evidence>
<keyword evidence="8" id="KW-0496">Mitochondrion</keyword>
<gene>
    <name evidence="10" type="ORF">R3W88_012572</name>
</gene>
<name>A0AAV9LAF5_9SOLN</name>
<keyword evidence="3" id="KW-0813">Transport</keyword>
<dbReference type="PANTHER" id="PTHR34944">
    <property type="entry name" value="MITOCHONDRIAL IMPORT RECEPTOR SUBUNIT TOM7"/>
    <property type="match status" value="1"/>
</dbReference>
<keyword evidence="11" id="KW-1185">Reference proteome</keyword>
<comment type="similarity">
    <text evidence="2">Belongs to the Tom7 family.</text>
</comment>
<dbReference type="InterPro" id="IPR012621">
    <property type="entry name" value="Tom7"/>
</dbReference>
<keyword evidence="4" id="KW-0812">Transmembrane</keyword>
<comment type="subcellular location">
    <subcellularLocation>
        <location evidence="1">Mitochondrion outer membrane</location>
        <topology evidence="1">Single-pass membrane protein</topology>
    </subcellularLocation>
</comment>
<keyword evidence="7" id="KW-1133">Transmembrane helix</keyword>
<evidence type="ECO:0000256" key="7">
    <source>
        <dbReference type="ARBA" id="ARBA00022989"/>
    </source>
</evidence>
<evidence type="ECO:0000313" key="11">
    <source>
        <dbReference type="Proteomes" id="UP001311915"/>
    </source>
</evidence>
<comment type="caution">
    <text evidence="10">The sequence shown here is derived from an EMBL/GenBank/DDBJ whole genome shotgun (WGS) entry which is preliminary data.</text>
</comment>
<evidence type="ECO:0000256" key="2">
    <source>
        <dbReference type="ARBA" id="ARBA00010917"/>
    </source>
</evidence>
<evidence type="ECO:0000256" key="8">
    <source>
        <dbReference type="ARBA" id="ARBA00023128"/>
    </source>
</evidence>
<evidence type="ECO:0000256" key="4">
    <source>
        <dbReference type="ARBA" id="ARBA00022692"/>
    </source>
</evidence>
<dbReference type="PANTHER" id="PTHR34944:SF2">
    <property type="entry name" value="MITOCHONDRIAL IMPORT RECEPTOR SUBUNIT TOM7"/>
    <property type="match status" value="1"/>
</dbReference>
<dbReference type="GO" id="GO:0030150">
    <property type="term" value="P:protein import into mitochondrial matrix"/>
    <property type="evidence" value="ECO:0007669"/>
    <property type="project" value="InterPro"/>
</dbReference>
<keyword evidence="9" id="KW-0472">Membrane</keyword>
<sequence>MDQEDKVVTMVGKFMKKWETLTTKKAKVVIHYDFTPLIIIIDMNSKPKPSLSQLLSPI</sequence>
<dbReference type="AlphaFoldDB" id="A0AAV9LAF5"/>
<evidence type="ECO:0000313" key="10">
    <source>
        <dbReference type="EMBL" id="KAK4722339.1"/>
    </source>
</evidence>
<keyword evidence="5" id="KW-1000">Mitochondrion outer membrane</keyword>
<reference evidence="10 11" key="1">
    <citation type="submission" date="2023-10" db="EMBL/GenBank/DDBJ databases">
        <title>Genome-Wide Identification Analysis in wild type Solanum Pinnatisectum Reveals Some Genes Defensing Phytophthora Infestans.</title>
        <authorList>
            <person name="Sun C."/>
        </authorList>
    </citation>
    <scope>NUCLEOTIDE SEQUENCE [LARGE SCALE GENOMIC DNA]</scope>
    <source>
        <strain evidence="10">LQN</strain>
        <tissue evidence="10">Leaf</tissue>
    </source>
</reference>
<accession>A0AAV9LAF5</accession>
<protein>
    <submittedName>
        <fullName evidence="10">Uncharacterized protein</fullName>
    </submittedName>
</protein>
<dbReference type="Pfam" id="PF08038">
    <property type="entry name" value="Tom7"/>
    <property type="match status" value="1"/>
</dbReference>
<evidence type="ECO:0000256" key="6">
    <source>
        <dbReference type="ARBA" id="ARBA00022927"/>
    </source>
</evidence>
<dbReference type="Proteomes" id="UP001311915">
    <property type="component" value="Unassembled WGS sequence"/>
</dbReference>
<organism evidence="10 11">
    <name type="scientific">Solanum pinnatisectum</name>
    <name type="common">tansyleaf nightshade</name>
    <dbReference type="NCBI Taxonomy" id="50273"/>
    <lineage>
        <taxon>Eukaryota</taxon>
        <taxon>Viridiplantae</taxon>
        <taxon>Streptophyta</taxon>
        <taxon>Embryophyta</taxon>
        <taxon>Tracheophyta</taxon>
        <taxon>Spermatophyta</taxon>
        <taxon>Magnoliopsida</taxon>
        <taxon>eudicotyledons</taxon>
        <taxon>Gunneridae</taxon>
        <taxon>Pentapetalae</taxon>
        <taxon>asterids</taxon>
        <taxon>lamiids</taxon>
        <taxon>Solanales</taxon>
        <taxon>Solanaceae</taxon>
        <taxon>Solanoideae</taxon>
        <taxon>Solaneae</taxon>
        <taxon>Solanum</taxon>
    </lineage>
</organism>
<proteinExistence type="inferred from homology"/>
<evidence type="ECO:0000256" key="1">
    <source>
        <dbReference type="ARBA" id="ARBA00004572"/>
    </source>
</evidence>